<dbReference type="AlphaFoldDB" id="A0AAD6FUM1"/>
<accession>A0AAD6FUM1</accession>
<dbReference type="Proteomes" id="UP001219934">
    <property type="component" value="Unassembled WGS sequence"/>
</dbReference>
<keyword evidence="2" id="KW-1185">Reference proteome</keyword>
<dbReference type="EMBL" id="JAPTMU010000003">
    <property type="protein sequence ID" value="KAJ4946083.1"/>
    <property type="molecule type" value="Genomic_DNA"/>
</dbReference>
<sequence length="108" mass="12646">MAEDLTQQLRKDIEDCKCFSLQLDESTDVSDTAQLCVFIWMVFTDMTAKEELLTILPMKEHTRGDDIFRTFKNFVDNTKHPMSKRKDLANFQNIASVNNITSDFEKRF</sequence>
<gene>
    <name evidence="1" type="ORF">JOQ06_023758</name>
</gene>
<organism evidence="1 2">
    <name type="scientific">Pogonophryne albipinna</name>
    <dbReference type="NCBI Taxonomy" id="1090488"/>
    <lineage>
        <taxon>Eukaryota</taxon>
        <taxon>Metazoa</taxon>
        <taxon>Chordata</taxon>
        <taxon>Craniata</taxon>
        <taxon>Vertebrata</taxon>
        <taxon>Euteleostomi</taxon>
        <taxon>Actinopterygii</taxon>
        <taxon>Neopterygii</taxon>
        <taxon>Teleostei</taxon>
        <taxon>Neoteleostei</taxon>
        <taxon>Acanthomorphata</taxon>
        <taxon>Eupercaria</taxon>
        <taxon>Perciformes</taxon>
        <taxon>Notothenioidei</taxon>
        <taxon>Pogonophryne</taxon>
    </lineage>
</organism>
<reference evidence="1" key="1">
    <citation type="submission" date="2022-11" db="EMBL/GenBank/DDBJ databases">
        <title>Chromosome-level genome of Pogonophryne albipinna.</title>
        <authorList>
            <person name="Jo E."/>
        </authorList>
    </citation>
    <scope>NUCLEOTIDE SEQUENCE</scope>
    <source>
        <strain evidence="1">SGF0006</strain>
        <tissue evidence="1">Muscle</tissue>
    </source>
</reference>
<evidence type="ECO:0000313" key="1">
    <source>
        <dbReference type="EMBL" id="KAJ4946083.1"/>
    </source>
</evidence>
<comment type="caution">
    <text evidence="1">The sequence shown here is derived from an EMBL/GenBank/DDBJ whole genome shotgun (WGS) entry which is preliminary data.</text>
</comment>
<proteinExistence type="predicted"/>
<protein>
    <submittedName>
        <fullName evidence="1">Uncharacterized protein</fullName>
    </submittedName>
</protein>
<evidence type="ECO:0000313" key="2">
    <source>
        <dbReference type="Proteomes" id="UP001219934"/>
    </source>
</evidence>
<name>A0AAD6FUM1_9TELE</name>
<dbReference type="PANTHER" id="PTHR45913">
    <property type="entry name" value="EPM2A-INTERACTING PROTEIN 1"/>
    <property type="match status" value="1"/>
</dbReference>
<dbReference type="PANTHER" id="PTHR45913:SF21">
    <property type="entry name" value="DUF4371 DOMAIN-CONTAINING PROTEIN"/>
    <property type="match status" value="1"/>
</dbReference>